<dbReference type="RefSeq" id="WP_109906646.1">
    <property type="nucleotide sequence ID" value="NZ_QGLE01000007.1"/>
</dbReference>
<reference evidence="1 2" key="1">
    <citation type="submission" date="2018-05" db="EMBL/GenBank/DDBJ databases">
        <title>Zavarzinia sp. HR-AS.</title>
        <authorList>
            <person name="Lee Y."/>
            <person name="Jeon C.O."/>
        </authorList>
    </citation>
    <scope>NUCLEOTIDE SEQUENCE [LARGE SCALE GENOMIC DNA]</scope>
    <source>
        <strain evidence="1 2">HR-AS</strain>
    </source>
</reference>
<evidence type="ECO:0000313" key="1">
    <source>
        <dbReference type="EMBL" id="PWR21440.1"/>
    </source>
</evidence>
<proteinExistence type="predicted"/>
<gene>
    <name evidence="1" type="ORF">DKG74_13490</name>
</gene>
<dbReference type="OrthoDB" id="547161at2"/>
<dbReference type="Pfam" id="PF05721">
    <property type="entry name" value="PhyH"/>
    <property type="match status" value="1"/>
</dbReference>
<comment type="caution">
    <text evidence="1">The sequence shown here is derived from an EMBL/GenBank/DDBJ whole genome shotgun (WGS) entry which is preliminary data.</text>
</comment>
<dbReference type="InterPro" id="IPR008775">
    <property type="entry name" value="Phytyl_CoA_dOase-like"/>
</dbReference>
<dbReference type="SUPFAM" id="SSF51197">
    <property type="entry name" value="Clavaminate synthase-like"/>
    <property type="match status" value="1"/>
</dbReference>
<dbReference type="Gene3D" id="2.60.120.620">
    <property type="entry name" value="q2cbj1_9rhob like domain"/>
    <property type="match status" value="1"/>
</dbReference>
<accession>A0A317E5H7</accession>
<evidence type="ECO:0008006" key="3">
    <source>
        <dbReference type="Google" id="ProtNLM"/>
    </source>
</evidence>
<sequence>MWSILTSTKSFEDRWIAHAGLNARGLHRRRMMAADFCARMRSAQCRIAPDPYTKAFAEQGFAVVPDFLPPDAFSAVAAEARASLAASEAHTPISENEQRGFGARSKAPWGFDRFDGGTLNRFVTIDPGRSPALAAFTREPRLAALARSRLGAAIPARNIRLYLTVNGDEARTPDDQKVLHRDTFFSNIKFWYFIDPVTADDGPFVYVPGSHRLTPARLRWEEMRAIRASAAHKVGIIGTEGAFRIGAEELAGLGLPAPLPVTVPANSLVMADTLGFHRRGDALPGTRRLALYGTVRPWPFGLIRR</sequence>
<dbReference type="EMBL" id="QGLE01000007">
    <property type="protein sequence ID" value="PWR21440.1"/>
    <property type="molecule type" value="Genomic_DNA"/>
</dbReference>
<dbReference type="GO" id="GO:0016706">
    <property type="term" value="F:2-oxoglutarate-dependent dioxygenase activity"/>
    <property type="evidence" value="ECO:0007669"/>
    <property type="project" value="UniProtKB-ARBA"/>
</dbReference>
<organism evidence="1 2">
    <name type="scientific">Zavarzinia aquatilis</name>
    <dbReference type="NCBI Taxonomy" id="2211142"/>
    <lineage>
        <taxon>Bacteria</taxon>
        <taxon>Pseudomonadati</taxon>
        <taxon>Pseudomonadota</taxon>
        <taxon>Alphaproteobacteria</taxon>
        <taxon>Rhodospirillales</taxon>
        <taxon>Zavarziniaceae</taxon>
        <taxon>Zavarzinia</taxon>
    </lineage>
</organism>
<name>A0A317E5H7_9PROT</name>
<keyword evidence="2" id="KW-1185">Reference proteome</keyword>
<dbReference type="AlphaFoldDB" id="A0A317E5H7"/>
<evidence type="ECO:0000313" key="2">
    <source>
        <dbReference type="Proteomes" id="UP000245461"/>
    </source>
</evidence>
<protein>
    <recommendedName>
        <fullName evidence="3">Phytanoyl-CoA dioxygenase</fullName>
    </recommendedName>
</protein>
<dbReference type="Proteomes" id="UP000245461">
    <property type="component" value="Unassembled WGS sequence"/>
</dbReference>